<evidence type="ECO:0000256" key="4">
    <source>
        <dbReference type="ARBA" id="ARBA00022598"/>
    </source>
</evidence>
<dbReference type="InterPro" id="IPR036621">
    <property type="entry name" value="Anticodon-bd_dom_sf"/>
</dbReference>
<dbReference type="AlphaFoldDB" id="A0A5A5T5Y4"/>
<evidence type="ECO:0000256" key="2">
    <source>
        <dbReference type="ARBA" id="ARBA00012829"/>
    </source>
</evidence>
<name>A0A5A5T5Y4_9CHLR</name>
<dbReference type="GO" id="GO:0015966">
    <property type="term" value="P:diadenosine tetraphosphate biosynthetic process"/>
    <property type="evidence" value="ECO:0007669"/>
    <property type="project" value="UniProtKB-ARBA"/>
</dbReference>
<dbReference type="Gene3D" id="3.30.930.10">
    <property type="entry name" value="Bira Bifunctional Protein, Domain 2"/>
    <property type="match status" value="1"/>
</dbReference>
<sequence length="457" mass="54185">MTQVEHTEQASVKDTPLVPIEKVVSLSKRRGFVYPNSEIYGGVAGIYDFGPLGVEMRNNIRRYWWWSMVQNHDNVVGIEGATITHPRVWEASGHVENFVDRLVDCKKCKRRFRTDHLEPENLEQHKCPVCGGELTTEPRVFNLLMETYLGVVEGDRMKTYLRGEACQNIYLDYDNVLKSSRVQIPFGIAQIGKAYRNEVTPGNFLFRQREFEQWDLQFFVHPGEMDKWYEYWKEFRFNWYTNLINHKDRLRFREHGSDELAHYARKAYDVEYRTVLGWQEWEGIHWRQDWDLSRHSEYSGQDLRYTDPLTKERYMPWIVETSGGVDRTFLNLLLDAYEEEPDPNGKEPRTVLHLHPWVAPVKVAILPLQKNKEELVSTARSIHKNLQRYMVSQYDDVANIGRRYRRQDEIGTPFCVTIDFQTLDDQTVTVRERDGMTQIRLPISELTMYLLDRVTWK</sequence>
<dbReference type="CDD" id="cd00774">
    <property type="entry name" value="GlyRS-like_core"/>
    <property type="match status" value="1"/>
</dbReference>
<dbReference type="InterPro" id="IPR045864">
    <property type="entry name" value="aa-tRNA-synth_II/BPL/LPL"/>
</dbReference>
<dbReference type="PROSITE" id="PS50862">
    <property type="entry name" value="AA_TRNA_LIGASE_II"/>
    <property type="match status" value="1"/>
</dbReference>
<feature type="domain" description="Aminoacyl-transfer RNA synthetases class-II family profile" evidence="9">
    <location>
        <begin position="21"/>
        <end position="348"/>
    </location>
</feature>
<dbReference type="NCBIfam" id="TIGR00389">
    <property type="entry name" value="glyS_dimeric"/>
    <property type="match status" value="1"/>
</dbReference>
<accession>A0A5A5T5Y4</accession>
<dbReference type="Proteomes" id="UP000322530">
    <property type="component" value="Unassembled WGS sequence"/>
</dbReference>
<keyword evidence="11" id="KW-1185">Reference proteome</keyword>
<evidence type="ECO:0000256" key="3">
    <source>
        <dbReference type="ARBA" id="ARBA00022490"/>
    </source>
</evidence>
<evidence type="ECO:0000256" key="7">
    <source>
        <dbReference type="ARBA" id="ARBA00022917"/>
    </source>
</evidence>
<dbReference type="PANTHER" id="PTHR10745:SF8">
    <property type="entry name" value="DNA POLYMERASE SUBUNIT GAMMA-2, MITOCHONDRIAL"/>
    <property type="match status" value="1"/>
</dbReference>
<dbReference type="GO" id="GO:0004820">
    <property type="term" value="F:glycine-tRNA ligase activity"/>
    <property type="evidence" value="ECO:0007669"/>
    <property type="project" value="UniProtKB-EC"/>
</dbReference>
<keyword evidence="7" id="KW-0648">Protein biosynthesis</keyword>
<keyword evidence="6" id="KW-0067">ATP-binding</keyword>
<dbReference type="GO" id="GO:0005524">
    <property type="term" value="F:ATP binding"/>
    <property type="evidence" value="ECO:0007669"/>
    <property type="project" value="UniProtKB-KW"/>
</dbReference>
<evidence type="ECO:0000259" key="9">
    <source>
        <dbReference type="PROSITE" id="PS50862"/>
    </source>
</evidence>
<dbReference type="GO" id="GO:0004081">
    <property type="term" value="F:bis(5'-nucleosyl)-tetraphosphatase (asymmetrical) activity"/>
    <property type="evidence" value="ECO:0007669"/>
    <property type="project" value="UniProtKB-ARBA"/>
</dbReference>
<evidence type="ECO:0000313" key="11">
    <source>
        <dbReference type="Proteomes" id="UP000322530"/>
    </source>
</evidence>
<organism evidence="10 11">
    <name type="scientific">Dictyobacter arantiisoli</name>
    <dbReference type="NCBI Taxonomy" id="2014874"/>
    <lineage>
        <taxon>Bacteria</taxon>
        <taxon>Bacillati</taxon>
        <taxon>Chloroflexota</taxon>
        <taxon>Ktedonobacteria</taxon>
        <taxon>Ktedonobacterales</taxon>
        <taxon>Dictyobacteraceae</taxon>
        <taxon>Dictyobacter</taxon>
    </lineage>
</organism>
<proteinExistence type="inferred from homology"/>
<reference evidence="10 11" key="1">
    <citation type="submission" date="2019-01" db="EMBL/GenBank/DDBJ databases">
        <title>Draft genome sequence of Dictyobacter sp. Uno17.</title>
        <authorList>
            <person name="Wang C.M."/>
            <person name="Zheng Y."/>
            <person name="Sakai Y."/>
            <person name="Abe K."/>
            <person name="Yokota A."/>
            <person name="Yabe S."/>
        </authorList>
    </citation>
    <scope>NUCLEOTIDE SEQUENCE [LARGE SCALE GENOMIC DNA]</scope>
    <source>
        <strain evidence="10 11">Uno17</strain>
    </source>
</reference>
<dbReference type="SUPFAM" id="SSF55681">
    <property type="entry name" value="Class II aaRS and biotin synthetases"/>
    <property type="match status" value="1"/>
</dbReference>
<dbReference type="FunFam" id="3.40.50.800:FF:000002">
    <property type="entry name" value="Glycine--tRNA ligase"/>
    <property type="match status" value="1"/>
</dbReference>
<dbReference type="RefSeq" id="WP_149399334.1">
    <property type="nucleotide sequence ID" value="NZ_BIXY01000001.1"/>
</dbReference>
<dbReference type="GO" id="GO:1990742">
    <property type="term" value="C:microvesicle"/>
    <property type="evidence" value="ECO:0007669"/>
    <property type="project" value="UniProtKB-ARBA"/>
</dbReference>
<dbReference type="InterPro" id="IPR004154">
    <property type="entry name" value="Anticodon-bd"/>
</dbReference>
<keyword evidence="3" id="KW-0963">Cytoplasm</keyword>
<dbReference type="Gene3D" id="3.40.50.800">
    <property type="entry name" value="Anticodon-binding domain"/>
    <property type="match status" value="1"/>
</dbReference>
<protein>
    <recommendedName>
        <fullName evidence="2">glycine--tRNA ligase</fullName>
        <ecNumber evidence="2">6.1.1.14</ecNumber>
    </recommendedName>
</protein>
<evidence type="ECO:0000313" key="10">
    <source>
        <dbReference type="EMBL" id="GCF06606.1"/>
    </source>
</evidence>
<dbReference type="SUPFAM" id="SSF52954">
    <property type="entry name" value="Class II aaRS ABD-related"/>
    <property type="match status" value="1"/>
</dbReference>
<dbReference type="EC" id="6.1.1.14" evidence="2"/>
<dbReference type="GO" id="GO:0070062">
    <property type="term" value="C:extracellular exosome"/>
    <property type="evidence" value="ECO:0007669"/>
    <property type="project" value="UniProtKB-ARBA"/>
</dbReference>
<dbReference type="InterPro" id="IPR027031">
    <property type="entry name" value="Gly-tRNA_synthase/POLG2"/>
</dbReference>
<dbReference type="Pfam" id="PF03129">
    <property type="entry name" value="HGTP_anticodon"/>
    <property type="match status" value="1"/>
</dbReference>
<comment type="caution">
    <text evidence="10">The sequence shown here is derived from an EMBL/GenBank/DDBJ whole genome shotgun (WGS) entry which is preliminary data.</text>
</comment>
<evidence type="ECO:0000256" key="8">
    <source>
        <dbReference type="ARBA" id="ARBA00023146"/>
    </source>
</evidence>
<dbReference type="Pfam" id="PF00587">
    <property type="entry name" value="tRNA-synt_2b"/>
    <property type="match status" value="1"/>
</dbReference>
<dbReference type="NCBIfam" id="NF003211">
    <property type="entry name" value="PRK04173.1"/>
    <property type="match status" value="1"/>
</dbReference>
<gene>
    <name evidence="10" type="primary">glyQS</name>
    <name evidence="10" type="ORF">KDI_01700</name>
</gene>
<dbReference type="OrthoDB" id="9760853at2"/>
<dbReference type="GO" id="GO:0006426">
    <property type="term" value="P:glycyl-tRNA aminoacylation"/>
    <property type="evidence" value="ECO:0007669"/>
    <property type="project" value="InterPro"/>
</dbReference>
<dbReference type="EMBL" id="BIXY01000001">
    <property type="protein sequence ID" value="GCF06606.1"/>
    <property type="molecule type" value="Genomic_DNA"/>
</dbReference>
<keyword evidence="8" id="KW-0030">Aminoacyl-tRNA synthetase</keyword>
<dbReference type="InterPro" id="IPR006195">
    <property type="entry name" value="aa-tRNA-synth_II"/>
</dbReference>
<dbReference type="InterPro" id="IPR033731">
    <property type="entry name" value="GlyRS-like_core"/>
</dbReference>
<evidence type="ECO:0000256" key="5">
    <source>
        <dbReference type="ARBA" id="ARBA00022741"/>
    </source>
</evidence>
<comment type="similarity">
    <text evidence="1">Belongs to the class-II aminoacyl-tRNA synthetase family.</text>
</comment>
<dbReference type="InterPro" id="IPR002314">
    <property type="entry name" value="aa-tRNA-synt_IIb"/>
</dbReference>
<dbReference type="CDD" id="cd00858">
    <property type="entry name" value="GlyRS_anticodon"/>
    <property type="match status" value="1"/>
</dbReference>
<evidence type="ECO:0000256" key="1">
    <source>
        <dbReference type="ARBA" id="ARBA00008226"/>
    </source>
</evidence>
<dbReference type="PRINTS" id="PR01043">
    <property type="entry name" value="TRNASYNTHGLY"/>
</dbReference>
<dbReference type="InterPro" id="IPR002315">
    <property type="entry name" value="tRNA-synt_gly"/>
</dbReference>
<dbReference type="GO" id="GO:0005829">
    <property type="term" value="C:cytosol"/>
    <property type="evidence" value="ECO:0007669"/>
    <property type="project" value="UniProtKB-ARBA"/>
</dbReference>
<keyword evidence="5" id="KW-0547">Nucleotide-binding</keyword>
<evidence type="ECO:0000256" key="6">
    <source>
        <dbReference type="ARBA" id="ARBA00022840"/>
    </source>
</evidence>
<dbReference type="PANTHER" id="PTHR10745">
    <property type="entry name" value="GLYCYL-TRNA SYNTHETASE/DNA POLYMERASE SUBUNIT GAMMA-2"/>
    <property type="match status" value="1"/>
</dbReference>
<keyword evidence="4 10" id="KW-0436">Ligase</keyword>